<reference evidence="9 10" key="2">
    <citation type="submission" date="2015-01" db="EMBL/GenBank/DDBJ databases">
        <title>Complete genome sequence of Pyrinomonas methylaliphatogenes type strain K22T.</title>
        <authorList>
            <person name="Lee K.C.Y."/>
            <person name="Power J.F."/>
            <person name="Dunfield P.F."/>
            <person name="Morgan X.C."/>
            <person name="Huttenhower C."/>
            <person name="Stott M.B."/>
        </authorList>
    </citation>
    <scope>NUCLEOTIDE SEQUENCE [LARGE SCALE GENOMIC DNA]</scope>
    <source>
        <strain evidence="9 10">K22</strain>
    </source>
</reference>
<organism evidence="9 10">
    <name type="scientific">Pyrinomonas methylaliphatogenes</name>
    <dbReference type="NCBI Taxonomy" id="454194"/>
    <lineage>
        <taxon>Bacteria</taxon>
        <taxon>Pseudomonadati</taxon>
        <taxon>Acidobacteriota</taxon>
        <taxon>Blastocatellia</taxon>
        <taxon>Blastocatellales</taxon>
        <taxon>Pyrinomonadaceae</taxon>
        <taxon>Pyrinomonas</taxon>
    </lineage>
</organism>
<evidence type="ECO:0000256" key="2">
    <source>
        <dbReference type="ARBA" id="ARBA00001997"/>
    </source>
</evidence>
<dbReference type="EC" id="5.1.3.13" evidence="3"/>
<keyword evidence="9" id="KW-0413">Isomerase</keyword>
<accession>A0A0B6WVK7</accession>
<evidence type="ECO:0000256" key="1">
    <source>
        <dbReference type="ARBA" id="ARBA00001298"/>
    </source>
</evidence>
<evidence type="ECO:0000256" key="3">
    <source>
        <dbReference type="ARBA" id="ARBA00012098"/>
    </source>
</evidence>
<dbReference type="PANTHER" id="PTHR21047">
    <property type="entry name" value="DTDP-6-DEOXY-D-GLUCOSE-3,5 EPIMERASE"/>
    <property type="match status" value="1"/>
</dbReference>
<dbReference type="PANTHER" id="PTHR21047:SF2">
    <property type="entry name" value="THYMIDINE DIPHOSPHO-4-KETO-RHAMNOSE 3,5-EPIMERASE"/>
    <property type="match status" value="1"/>
</dbReference>
<evidence type="ECO:0000256" key="5">
    <source>
        <dbReference type="ARBA" id="ARBA00029758"/>
    </source>
</evidence>
<keyword evidence="10" id="KW-1185">Reference proteome</keyword>
<evidence type="ECO:0000313" key="10">
    <source>
        <dbReference type="Proteomes" id="UP000031518"/>
    </source>
</evidence>
<evidence type="ECO:0000256" key="6">
    <source>
        <dbReference type="ARBA" id="ARBA00031424"/>
    </source>
</evidence>
<feature type="site" description="Participates in a stacking interaction with the thymidine ring of dTDP-4-oxo-6-deoxyglucose" evidence="8">
    <location>
        <position position="139"/>
    </location>
</feature>
<dbReference type="GO" id="GO:0008830">
    <property type="term" value="F:dTDP-4-dehydrorhamnose 3,5-epimerase activity"/>
    <property type="evidence" value="ECO:0007669"/>
    <property type="project" value="UniProtKB-EC"/>
</dbReference>
<dbReference type="InterPro" id="IPR014710">
    <property type="entry name" value="RmlC-like_jellyroll"/>
</dbReference>
<dbReference type="GO" id="GO:0005829">
    <property type="term" value="C:cytosol"/>
    <property type="evidence" value="ECO:0007669"/>
    <property type="project" value="TreeGrafter"/>
</dbReference>
<reference evidence="9 10" key="1">
    <citation type="submission" date="2013-12" db="EMBL/GenBank/DDBJ databases">
        <authorList>
            <person name="Stott M."/>
        </authorList>
    </citation>
    <scope>NUCLEOTIDE SEQUENCE [LARGE SCALE GENOMIC DNA]</scope>
    <source>
        <strain evidence="9 10">K22</strain>
    </source>
</reference>
<comment type="catalytic activity">
    <reaction evidence="1">
        <text>dTDP-4-dehydro-6-deoxy-alpha-D-glucose = dTDP-4-dehydro-beta-L-rhamnose</text>
        <dbReference type="Rhea" id="RHEA:16969"/>
        <dbReference type="ChEBI" id="CHEBI:57649"/>
        <dbReference type="ChEBI" id="CHEBI:62830"/>
        <dbReference type="EC" id="5.1.3.13"/>
    </reaction>
</comment>
<evidence type="ECO:0000256" key="8">
    <source>
        <dbReference type="PIRSR" id="PIRSR600888-3"/>
    </source>
</evidence>
<gene>
    <name evidence="9" type="ORF">PYK22_01099</name>
</gene>
<proteinExistence type="predicted"/>
<dbReference type="InterPro" id="IPR011051">
    <property type="entry name" value="RmlC_Cupin_sf"/>
</dbReference>
<dbReference type="STRING" id="454194.PYK22_01099"/>
<name>A0A0B6WVK7_9BACT</name>
<dbReference type="RefSeq" id="WP_041975152.1">
    <property type="nucleotide sequence ID" value="NZ_CBXV010000004.1"/>
</dbReference>
<dbReference type="InterPro" id="IPR000888">
    <property type="entry name" value="RmlC-like"/>
</dbReference>
<dbReference type="OrthoDB" id="9800680at2"/>
<evidence type="ECO:0000256" key="7">
    <source>
        <dbReference type="ARBA" id="ARBA00033311"/>
    </source>
</evidence>
<evidence type="ECO:0000256" key="4">
    <source>
        <dbReference type="ARBA" id="ARBA00019595"/>
    </source>
</evidence>
<dbReference type="AlphaFoldDB" id="A0A0B6WVK7"/>
<dbReference type="Pfam" id="PF00908">
    <property type="entry name" value="dTDP_sugar_isom"/>
    <property type="match status" value="1"/>
</dbReference>
<dbReference type="GO" id="GO:0019305">
    <property type="term" value="P:dTDP-rhamnose biosynthetic process"/>
    <property type="evidence" value="ECO:0007669"/>
    <property type="project" value="TreeGrafter"/>
</dbReference>
<dbReference type="GO" id="GO:0000271">
    <property type="term" value="P:polysaccharide biosynthetic process"/>
    <property type="evidence" value="ECO:0007669"/>
    <property type="project" value="TreeGrafter"/>
</dbReference>
<protein>
    <recommendedName>
        <fullName evidence="4">dTDP-4-dehydrorhamnose 3,5-epimerase</fullName>
        <ecNumber evidence="3">5.1.3.13</ecNumber>
    </recommendedName>
    <alternativeName>
        <fullName evidence="6">Thymidine diphospho-4-keto-rhamnose 3,5-epimerase</fullName>
    </alternativeName>
    <alternativeName>
        <fullName evidence="5">dTDP-4-keto-6-deoxyglucose 3,5-epimerase</fullName>
    </alternativeName>
    <alternativeName>
        <fullName evidence="7">dTDP-6-deoxy-D-xylo-4-hexulose 3,5-epimerase</fullName>
    </alternativeName>
</protein>
<dbReference type="Gene3D" id="2.60.120.10">
    <property type="entry name" value="Jelly Rolls"/>
    <property type="match status" value="1"/>
</dbReference>
<comment type="function">
    <text evidence="2">Catalyzes the epimerization of the C3' and C5'positions of dTDP-6-deoxy-D-xylo-4-hexulose, forming dTDP-6-deoxy-L-lyxo-4-hexulose.</text>
</comment>
<dbReference type="Proteomes" id="UP000031518">
    <property type="component" value="Unassembled WGS sequence"/>
</dbReference>
<sequence length="165" mass="19066">MSKPEAAPFKRGIIHDVIIRDLRKFVDERGWLAELFRHDELPAEFHPRMAYISATQPHVTRGPHEHREQTDLFCFIGPSNFKLRMWDNRQSSPTFGAVMTLFVGEDNPKAVLIPPGVVHAYRNVGHVPGIVINCPNRLYMGEGRREPVDEIRHEDDPQTIFRMDD</sequence>
<evidence type="ECO:0000313" key="9">
    <source>
        <dbReference type="EMBL" id="CDM65101.1"/>
    </source>
</evidence>
<dbReference type="SUPFAM" id="SSF51182">
    <property type="entry name" value="RmlC-like cupins"/>
    <property type="match status" value="1"/>
</dbReference>
<dbReference type="EMBL" id="CBXV010000004">
    <property type="protein sequence ID" value="CDM65101.1"/>
    <property type="molecule type" value="Genomic_DNA"/>
</dbReference>